<accession>A0AAV5VHA4</accession>
<protein>
    <submittedName>
        <fullName evidence="2">Uncharacterized protein</fullName>
    </submittedName>
</protein>
<keyword evidence="1" id="KW-0812">Transmembrane</keyword>
<evidence type="ECO:0000313" key="2">
    <source>
        <dbReference type="EMBL" id="GMT17623.1"/>
    </source>
</evidence>
<feature type="non-terminal residue" evidence="2">
    <location>
        <position position="125"/>
    </location>
</feature>
<proteinExistence type="predicted"/>
<keyword evidence="1" id="KW-0472">Membrane</keyword>
<dbReference type="AlphaFoldDB" id="A0AAV5VHA4"/>
<dbReference type="Proteomes" id="UP001432322">
    <property type="component" value="Unassembled WGS sequence"/>
</dbReference>
<evidence type="ECO:0000313" key="3">
    <source>
        <dbReference type="Proteomes" id="UP001432322"/>
    </source>
</evidence>
<keyword evidence="1" id="KW-1133">Transmembrane helix</keyword>
<comment type="caution">
    <text evidence="2">The sequence shown here is derived from an EMBL/GenBank/DDBJ whole genome shotgun (WGS) entry which is preliminary data.</text>
</comment>
<sequence length="125" mass="14232">YRNPHTGALGGIYYDMWAALAKSEQKQLAFRVGTVYGGYTPEPATGQFDGILGWLQDETVDGIAEEFTYRSILQEAFYERTSTHTDDINNFIVFPHLILCLIIASLIAINIVERTVLVFRYFIIF</sequence>
<dbReference type="EMBL" id="BTSY01000003">
    <property type="protein sequence ID" value="GMT17623.1"/>
    <property type="molecule type" value="Genomic_DNA"/>
</dbReference>
<evidence type="ECO:0000256" key="1">
    <source>
        <dbReference type="SAM" id="Phobius"/>
    </source>
</evidence>
<feature type="non-terminal residue" evidence="2">
    <location>
        <position position="1"/>
    </location>
</feature>
<name>A0AAV5VHA4_9BILA</name>
<keyword evidence="3" id="KW-1185">Reference proteome</keyword>
<gene>
    <name evidence="2" type="ORF">PFISCL1PPCAC_8920</name>
</gene>
<organism evidence="2 3">
    <name type="scientific">Pristionchus fissidentatus</name>
    <dbReference type="NCBI Taxonomy" id="1538716"/>
    <lineage>
        <taxon>Eukaryota</taxon>
        <taxon>Metazoa</taxon>
        <taxon>Ecdysozoa</taxon>
        <taxon>Nematoda</taxon>
        <taxon>Chromadorea</taxon>
        <taxon>Rhabditida</taxon>
        <taxon>Rhabditina</taxon>
        <taxon>Diplogasteromorpha</taxon>
        <taxon>Diplogasteroidea</taxon>
        <taxon>Neodiplogasteridae</taxon>
        <taxon>Pristionchus</taxon>
    </lineage>
</organism>
<reference evidence="2" key="1">
    <citation type="submission" date="2023-10" db="EMBL/GenBank/DDBJ databases">
        <title>Genome assembly of Pristionchus species.</title>
        <authorList>
            <person name="Yoshida K."/>
            <person name="Sommer R.J."/>
        </authorList>
    </citation>
    <scope>NUCLEOTIDE SEQUENCE</scope>
    <source>
        <strain evidence="2">RS5133</strain>
    </source>
</reference>
<feature type="transmembrane region" description="Helical" evidence="1">
    <location>
        <begin position="91"/>
        <end position="112"/>
    </location>
</feature>